<reference evidence="1 2" key="1">
    <citation type="submission" date="2020-02" db="EMBL/GenBank/DDBJ databases">
        <authorList>
            <person name="Dziuba M."/>
            <person name="Kuznetsov B."/>
            <person name="Mardanov A."/>
            <person name="Ravin N."/>
            <person name="Grouzdev D."/>
        </authorList>
    </citation>
    <scope>NUCLEOTIDE SEQUENCE [LARGE SCALE GENOMIC DNA]</scope>
    <source>
        <strain evidence="1 2">SpK</strain>
    </source>
</reference>
<dbReference type="Proteomes" id="UP000480684">
    <property type="component" value="Unassembled WGS sequence"/>
</dbReference>
<evidence type="ECO:0000313" key="2">
    <source>
        <dbReference type="Proteomes" id="UP000480684"/>
    </source>
</evidence>
<comment type="caution">
    <text evidence="1">The sequence shown here is derived from an EMBL/GenBank/DDBJ whole genome shotgun (WGS) entry which is preliminary data.</text>
</comment>
<organism evidence="1 2">
    <name type="scientific">Magnetospirillum aberrantis SpK</name>
    <dbReference type="NCBI Taxonomy" id="908842"/>
    <lineage>
        <taxon>Bacteria</taxon>
        <taxon>Pseudomonadati</taxon>
        <taxon>Pseudomonadota</taxon>
        <taxon>Alphaproteobacteria</taxon>
        <taxon>Rhodospirillales</taxon>
        <taxon>Rhodospirillaceae</taxon>
        <taxon>Magnetospirillum</taxon>
    </lineage>
</organism>
<gene>
    <name evidence="1" type="ORF">G4223_01065</name>
</gene>
<sequence length="150" mass="16344">MDDVGRDGVEGRGAASERLARGAQRFLANLGAAAVAEFRLPSGRRLDLMALLPDGTLWGIEVKSGVADLAADRKWPEYLDWVDALYFCVDPAFPLALLPEQAGVMVADSFDAQVMRDAPERRLSAGRRKSMTLRFGLVAGRRLQGRDDPA</sequence>
<dbReference type="InterPro" id="IPR009394">
    <property type="entry name" value="MmcB-like"/>
</dbReference>
<accession>A0A7C9US76</accession>
<evidence type="ECO:0000313" key="1">
    <source>
        <dbReference type="EMBL" id="NFV78706.1"/>
    </source>
</evidence>
<dbReference type="PIRSF" id="PIRSF031796">
    <property type="entry name" value="UPC031796"/>
    <property type="match status" value="1"/>
</dbReference>
<name>A0A7C9US76_9PROT</name>
<protein>
    <submittedName>
        <fullName evidence="1">MmcB family DNA repair protein</fullName>
    </submittedName>
</protein>
<keyword evidence="2" id="KW-1185">Reference proteome</keyword>
<dbReference type="AlphaFoldDB" id="A0A7C9US76"/>
<dbReference type="RefSeq" id="WP_163673882.1">
    <property type="nucleotide sequence ID" value="NZ_JAAIYP010000004.1"/>
</dbReference>
<dbReference type="Pfam" id="PF06319">
    <property type="entry name" value="MmcB-like"/>
    <property type="match status" value="1"/>
</dbReference>
<proteinExistence type="predicted"/>
<dbReference type="EMBL" id="JAAIYP010000004">
    <property type="protein sequence ID" value="NFV78706.1"/>
    <property type="molecule type" value="Genomic_DNA"/>
</dbReference>